<protein>
    <submittedName>
        <fullName evidence="8">ABC transporter substrate-binding protein</fullName>
    </submittedName>
    <submittedName>
        <fullName evidence="7">ABC-type transport system, substrate-binding protein</fullName>
    </submittedName>
</protein>
<keyword evidence="10" id="KW-1185">Reference proteome</keyword>
<dbReference type="InterPro" id="IPR000914">
    <property type="entry name" value="SBP_5_dom"/>
</dbReference>
<dbReference type="EMBL" id="FMIC01000002">
    <property type="protein sequence ID" value="SCL67095.1"/>
    <property type="molecule type" value="Genomic_DNA"/>
</dbReference>
<dbReference type="EMBL" id="CP109071">
    <property type="protein sequence ID" value="WSA30553.1"/>
    <property type="molecule type" value="Genomic_DNA"/>
</dbReference>
<dbReference type="AlphaFoldDB" id="A0A1C6VLF1"/>
<gene>
    <name evidence="7" type="ORF">GA0070608_3434</name>
    <name evidence="8" type="ORF">OIE14_20500</name>
</gene>
<dbReference type="PIRSF" id="PIRSF002741">
    <property type="entry name" value="MppA"/>
    <property type="match status" value="1"/>
</dbReference>
<dbReference type="GO" id="GO:0043190">
    <property type="term" value="C:ATP-binding cassette (ABC) transporter complex"/>
    <property type="evidence" value="ECO:0007669"/>
    <property type="project" value="InterPro"/>
</dbReference>
<dbReference type="GO" id="GO:0042597">
    <property type="term" value="C:periplasmic space"/>
    <property type="evidence" value="ECO:0007669"/>
    <property type="project" value="UniProtKB-ARBA"/>
</dbReference>
<evidence type="ECO:0000313" key="7">
    <source>
        <dbReference type="EMBL" id="SCL67095.1"/>
    </source>
</evidence>
<feature type="domain" description="Solute-binding protein family 5" evidence="6">
    <location>
        <begin position="47"/>
        <end position="371"/>
    </location>
</feature>
<evidence type="ECO:0000256" key="1">
    <source>
        <dbReference type="ARBA" id="ARBA00004196"/>
    </source>
</evidence>
<feature type="region of interest" description="Disordered" evidence="5">
    <location>
        <begin position="469"/>
        <end position="492"/>
    </location>
</feature>
<dbReference type="Proteomes" id="UP000199343">
    <property type="component" value="Unassembled WGS sequence"/>
</dbReference>
<dbReference type="SUPFAM" id="SSF53850">
    <property type="entry name" value="Periplasmic binding protein-like II"/>
    <property type="match status" value="1"/>
</dbReference>
<dbReference type="GO" id="GO:0030313">
    <property type="term" value="C:cell envelope"/>
    <property type="evidence" value="ECO:0007669"/>
    <property type="project" value="UniProtKB-SubCell"/>
</dbReference>
<dbReference type="STRING" id="47871.GA0070608_3434"/>
<dbReference type="Gene3D" id="3.40.190.10">
    <property type="entry name" value="Periplasmic binding protein-like II"/>
    <property type="match status" value="1"/>
</dbReference>
<keyword evidence="4" id="KW-0732">Signal</keyword>
<evidence type="ECO:0000313" key="8">
    <source>
        <dbReference type="EMBL" id="WSA30553.1"/>
    </source>
</evidence>
<dbReference type="InterPro" id="IPR030678">
    <property type="entry name" value="Peptide/Ni-bd"/>
</dbReference>
<dbReference type="PANTHER" id="PTHR30290:SF10">
    <property type="entry name" value="PERIPLASMIC OLIGOPEPTIDE-BINDING PROTEIN-RELATED"/>
    <property type="match status" value="1"/>
</dbReference>
<dbReference type="Pfam" id="PF00496">
    <property type="entry name" value="SBP_bac_5"/>
    <property type="match status" value="1"/>
</dbReference>
<accession>A0A1C6VLF1</accession>
<evidence type="ECO:0000256" key="3">
    <source>
        <dbReference type="ARBA" id="ARBA00022448"/>
    </source>
</evidence>
<dbReference type="Gene3D" id="3.90.76.10">
    <property type="entry name" value="Dipeptide-binding Protein, Domain 1"/>
    <property type="match status" value="1"/>
</dbReference>
<organism evidence="7 9">
    <name type="scientific">Micromonospora peucetia</name>
    <dbReference type="NCBI Taxonomy" id="47871"/>
    <lineage>
        <taxon>Bacteria</taxon>
        <taxon>Bacillati</taxon>
        <taxon>Actinomycetota</taxon>
        <taxon>Actinomycetes</taxon>
        <taxon>Micromonosporales</taxon>
        <taxon>Micromonosporaceae</taxon>
        <taxon>Micromonospora</taxon>
    </lineage>
</organism>
<dbReference type="GO" id="GO:0015833">
    <property type="term" value="P:peptide transport"/>
    <property type="evidence" value="ECO:0007669"/>
    <property type="project" value="TreeGrafter"/>
</dbReference>
<dbReference type="Proteomes" id="UP001334804">
    <property type="component" value="Chromosome"/>
</dbReference>
<dbReference type="PANTHER" id="PTHR30290">
    <property type="entry name" value="PERIPLASMIC BINDING COMPONENT OF ABC TRANSPORTER"/>
    <property type="match status" value="1"/>
</dbReference>
<proteinExistence type="inferred from homology"/>
<evidence type="ECO:0000256" key="2">
    <source>
        <dbReference type="ARBA" id="ARBA00005695"/>
    </source>
</evidence>
<evidence type="ECO:0000256" key="5">
    <source>
        <dbReference type="SAM" id="MobiDB-lite"/>
    </source>
</evidence>
<dbReference type="InterPro" id="IPR039424">
    <property type="entry name" value="SBP_5"/>
</dbReference>
<sequence>MASLTMLINHDILSLNPNSRLADGSTPWSVLANIAPGLLRMDEDGTLLPSLATEWSHDEDFRTFRFRLRDGVRLHSGRALTPELVIWNFERFFSGRFDTHFDRDYRGLKAIRADGDHGVVFEFDHPFPDFLYYLAWRTCIVDDVVDQPCGAGPFRLAEWKRGEYVRLEAFEDYYVPGQPAVDEVRVIWAASAEAKLAAIRSGSVDVIENVPMLAAASLAEEGHLEYRTVASTRRAALVLNTQTGPLADLRVRRAVAHALDRAELTRMIFGDNATPLTQSVLSSTPNPAITPYTYDVEATRTLLKEAGIGEGLVLRGVSTKVAPLPKVAAHVTEALAELGITLDVRFYDDPPWWPFVYLDTEWHIAFQGMGVRPSLNVALGRDHRSDGPFNASGFADANLDALIDQAARLPEGPARADAQSKAEVALHENVPVIPLYSAQACYGWKPGVRGVTTNALGYLDLSAVTAAGESPDHGTACAPSGVSADVTERQRT</sequence>
<reference evidence="8 10" key="2">
    <citation type="submission" date="2022-10" db="EMBL/GenBank/DDBJ databases">
        <title>The complete genomes of actinobacterial strains from the NBC collection.</title>
        <authorList>
            <person name="Joergensen T.S."/>
            <person name="Alvarez Arevalo M."/>
            <person name="Sterndorff E.B."/>
            <person name="Faurdal D."/>
            <person name="Vuksanovic O."/>
            <person name="Mourched A.-S."/>
            <person name="Charusanti P."/>
            <person name="Shaw S."/>
            <person name="Blin K."/>
            <person name="Weber T."/>
        </authorList>
    </citation>
    <scope>NUCLEOTIDE SEQUENCE [LARGE SCALE GENOMIC DNA]</scope>
    <source>
        <strain evidence="8 10">NBC 01809</strain>
    </source>
</reference>
<evidence type="ECO:0000256" key="4">
    <source>
        <dbReference type="ARBA" id="ARBA00022729"/>
    </source>
</evidence>
<evidence type="ECO:0000259" key="6">
    <source>
        <dbReference type="Pfam" id="PF00496"/>
    </source>
</evidence>
<dbReference type="RefSeq" id="WP_176733741.1">
    <property type="nucleotide sequence ID" value="NZ_CP109071.1"/>
</dbReference>
<reference evidence="7 9" key="1">
    <citation type="submission" date="2016-06" db="EMBL/GenBank/DDBJ databases">
        <authorList>
            <person name="Kjaerup R.B."/>
            <person name="Dalgaard T.S."/>
            <person name="Juul-Madsen H.R."/>
        </authorList>
    </citation>
    <scope>NUCLEOTIDE SEQUENCE [LARGE SCALE GENOMIC DNA]</scope>
    <source>
        <strain evidence="7 9">DSM 43363</strain>
    </source>
</reference>
<evidence type="ECO:0000313" key="10">
    <source>
        <dbReference type="Proteomes" id="UP001334804"/>
    </source>
</evidence>
<evidence type="ECO:0000313" key="9">
    <source>
        <dbReference type="Proteomes" id="UP000199343"/>
    </source>
</evidence>
<dbReference type="GO" id="GO:1904680">
    <property type="term" value="F:peptide transmembrane transporter activity"/>
    <property type="evidence" value="ECO:0007669"/>
    <property type="project" value="TreeGrafter"/>
</dbReference>
<dbReference type="CDD" id="cd00995">
    <property type="entry name" value="PBP2_NikA_DppA_OppA_like"/>
    <property type="match status" value="1"/>
</dbReference>
<comment type="similarity">
    <text evidence="2">Belongs to the bacterial solute-binding protein 5 family.</text>
</comment>
<dbReference type="Gene3D" id="3.10.105.10">
    <property type="entry name" value="Dipeptide-binding Protein, Domain 3"/>
    <property type="match status" value="1"/>
</dbReference>
<comment type="subcellular location">
    <subcellularLocation>
        <location evidence="1">Cell envelope</location>
    </subcellularLocation>
</comment>
<name>A0A1C6VLF1_9ACTN</name>
<keyword evidence="3" id="KW-0813">Transport</keyword>